<dbReference type="Proteomes" id="UP001338125">
    <property type="component" value="Unassembled WGS sequence"/>
</dbReference>
<accession>A0ABR0STE6</accession>
<reference evidence="3 4" key="1">
    <citation type="submission" date="2024-01" db="EMBL/GenBank/DDBJ databases">
        <title>Complete genome of Cladobotryum mycophilum ATHUM6906.</title>
        <authorList>
            <person name="Christinaki A.C."/>
            <person name="Myridakis A.I."/>
            <person name="Kouvelis V.N."/>
        </authorList>
    </citation>
    <scope>NUCLEOTIDE SEQUENCE [LARGE SCALE GENOMIC DNA]</scope>
    <source>
        <strain evidence="3 4">ATHUM6906</strain>
    </source>
</reference>
<evidence type="ECO:0000313" key="3">
    <source>
        <dbReference type="EMBL" id="KAK5995423.1"/>
    </source>
</evidence>
<dbReference type="EMBL" id="JAVFKD010000004">
    <property type="protein sequence ID" value="KAK5995423.1"/>
    <property type="molecule type" value="Genomic_DNA"/>
</dbReference>
<protein>
    <submittedName>
        <fullName evidence="3">Beta-1,2-xylosyltransferase 1-like protein</fullName>
    </submittedName>
</protein>
<dbReference type="InterPro" id="IPR006598">
    <property type="entry name" value="CAP10"/>
</dbReference>
<evidence type="ECO:0000313" key="4">
    <source>
        <dbReference type="Proteomes" id="UP001338125"/>
    </source>
</evidence>
<dbReference type="SMART" id="SM00672">
    <property type="entry name" value="CAP10"/>
    <property type="match status" value="1"/>
</dbReference>
<keyword evidence="4" id="KW-1185">Reference proteome</keyword>
<feature type="domain" description="Glycosyl transferase CAP10" evidence="2">
    <location>
        <begin position="354"/>
        <end position="657"/>
    </location>
</feature>
<feature type="compositionally biased region" description="Low complexity" evidence="1">
    <location>
        <begin position="126"/>
        <end position="139"/>
    </location>
</feature>
<dbReference type="InterPro" id="IPR051091">
    <property type="entry name" value="O-Glucosyltr/Glycosyltrsf_90"/>
</dbReference>
<feature type="compositionally biased region" description="Basic and acidic residues" evidence="1">
    <location>
        <begin position="97"/>
        <end position="117"/>
    </location>
</feature>
<proteinExistence type="predicted"/>
<name>A0ABR0STE6_9HYPO</name>
<sequence>MKMLSPGFPMRRSSGLVRYGLLAIIILIALYSFTRSSTDFTSPKFSHDRPVPGTVPQDAPPKHNVPVVDTNTNTNKPAPGSSSEDKKLLETQPKVETPADEKPPAHKEDTHEEDAPKKTPPPAPPADHSSAPSSFSGPHPIDKLIYDAQLTFAELASKETKSIDEAAQAYRKRRGRHPLLASTSVYHDLEPFWGIEPSVLRKESWDYEMTINIRDGNATAGSDFFWTKIWLNMVKSVEHLLPDMDISLNAMDEPRLVVPWEDIAGYMGKAARTVKMAEPKDVISKFQKLPAPGKGDLEVPTRAKNFEDTKPYWAIARRGCAPDSASQKIGLLEPEDKRPTINSTYAEPHMYKGFVNNFTLSSDVCHQPDLQTLEGIFIQPLSTSATKVMFPMFGGSKLSVNNEILLPAPMYWNEEERFTGGDDHGAPWAEKENKAVWRGVATGGLNTEHNWRGFQRHRFVAMNNGTKVTRIEGGQETPENFALAEDFYNLQAQKDGKLGEWIDSWSNISFTDLSCSPPQDGKCNYTGHYFKPTHGMKMAEQFSSKYLPDIDGNSFSGRYLGFLRSTSLPIKATIWREWHDSRLVPWKHFVPMDSRFVDYYNIMEYFLGYQGKNARDRAAEKIASEGKEWAEQVLRKEDMSIYVLRLLLEYARLLDDKRENMGWVEDVVKNPSLADIWKSWW</sequence>
<dbReference type="Pfam" id="PF05686">
    <property type="entry name" value="Glyco_transf_90"/>
    <property type="match status" value="1"/>
</dbReference>
<dbReference type="PANTHER" id="PTHR12203:SF22">
    <property type="entry name" value="CAPSULE ASSOCIATED PROTEIN"/>
    <property type="match status" value="1"/>
</dbReference>
<organism evidence="3 4">
    <name type="scientific">Cladobotryum mycophilum</name>
    <dbReference type="NCBI Taxonomy" id="491253"/>
    <lineage>
        <taxon>Eukaryota</taxon>
        <taxon>Fungi</taxon>
        <taxon>Dikarya</taxon>
        <taxon>Ascomycota</taxon>
        <taxon>Pezizomycotina</taxon>
        <taxon>Sordariomycetes</taxon>
        <taxon>Hypocreomycetidae</taxon>
        <taxon>Hypocreales</taxon>
        <taxon>Hypocreaceae</taxon>
        <taxon>Cladobotryum</taxon>
    </lineage>
</organism>
<evidence type="ECO:0000259" key="2">
    <source>
        <dbReference type="SMART" id="SM00672"/>
    </source>
</evidence>
<dbReference type="PANTHER" id="PTHR12203">
    <property type="entry name" value="KDEL LYS-ASP-GLU-LEU CONTAINING - RELATED"/>
    <property type="match status" value="1"/>
</dbReference>
<feature type="region of interest" description="Disordered" evidence="1">
    <location>
        <begin position="39"/>
        <end position="140"/>
    </location>
</feature>
<comment type="caution">
    <text evidence="3">The sequence shown here is derived from an EMBL/GenBank/DDBJ whole genome shotgun (WGS) entry which is preliminary data.</text>
</comment>
<gene>
    <name evidence="3" type="ORF">PT974_03828</name>
</gene>
<evidence type="ECO:0000256" key="1">
    <source>
        <dbReference type="SAM" id="MobiDB-lite"/>
    </source>
</evidence>